<protein>
    <submittedName>
        <fullName evidence="1">Uncharacterized protein</fullName>
    </submittedName>
</protein>
<evidence type="ECO:0000313" key="2">
    <source>
        <dbReference type="Proteomes" id="UP001202281"/>
    </source>
</evidence>
<name>A0ABT0BTY5_9SPHN</name>
<dbReference type="RefSeq" id="WP_243923262.1">
    <property type="nucleotide sequence ID" value="NZ_JALHLG010000036.1"/>
</dbReference>
<dbReference type="Proteomes" id="UP001202281">
    <property type="component" value="Unassembled WGS sequence"/>
</dbReference>
<keyword evidence="2" id="KW-1185">Reference proteome</keyword>
<comment type="caution">
    <text evidence="1">The sequence shown here is derived from an EMBL/GenBank/DDBJ whole genome shotgun (WGS) entry which is preliminary data.</text>
</comment>
<sequence length="50" mass="5134">MAQGREIIAGALNRGSAAAQVKSAPQRCRDSRTGWPVQTGLALDAATALP</sequence>
<organism evidence="1 2">
    <name type="scientific">Novosphingobium beihaiensis</name>
    <dbReference type="NCBI Taxonomy" id="2930389"/>
    <lineage>
        <taxon>Bacteria</taxon>
        <taxon>Pseudomonadati</taxon>
        <taxon>Pseudomonadota</taxon>
        <taxon>Alphaproteobacteria</taxon>
        <taxon>Sphingomonadales</taxon>
        <taxon>Sphingomonadaceae</taxon>
        <taxon>Novosphingobium</taxon>
    </lineage>
</organism>
<gene>
    <name evidence="1" type="ORF">MTR66_17050</name>
</gene>
<evidence type="ECO:0000313" key="1">
    <source>
        <dbReference type="EMBL" id="MCJ2188518.1"/>
    </source>
</evidence>
<proteinExistence type="predicted"/>
<dbReference type="EMBL" id="JALHLG010000036">
    <property type="protein sequence ID" value="MCJ2188518.1"/>
    <property type="molecule type" value="Genomic_DNA"/>
</dbReference>
<accession>A0ABT0BTY5</accession>
<reference evidence="1 2" key="1">
    <citation type="submission" date="2022-04" db="EMBL/GenBank/DDBJ databases">
        <title>Identification of a novel bacterium isolated from mangrove sediments.</title>
        <authorList>
            <person name="Pan X."/>
        </authorList>
    </citation>
    <scope>NUCLEOTIDE SEQUENCE [LARGE SCALE GENOMIC DNA]</scope>
    <source>
        <strain evidence="1 2">B2638</strain>
    </source>
</reference>